<dbReference type="SMART" id="SM00490">
    <property type="entry name" value="HELICc"/>
    <property type="match status" value="1"/>
</dbReference>
<organism evidence="6 7">
    <name type="scientific">Cutibacterium granulosum</name>
    <dbReference type="NCBI Taxonomy" id="33011"/>
    <lineage>
        <taxon>Bacteria</taxon>
        <taxon>Bacillati</taxon>
        <taxon>Actinomycetota</taxon>
        <taxon>Actinomycetes</taxon>
        <taxon>Propionibacteriales</taxon>
        <taxon>Propionibacteriaceae</taxon>
        <taxon>Cutibacterium</taxon>
    </lineage>
</organism>
<dbReference type="InterPro" id="IPR011545">
    <property type="entry name" value="DEAD/DEAH_box_helicase_dom"/>
</dbReference>
<dbReference type="GO" id="GO:0036297">
    <property type="term" value="P:interstrand cross-link repair"/>
    <property type="evidence" value="ECO:0007669"/>
    <property type="project" value="TreeGrafter"/>
</dbReference>
<dbReference type="Pfam" id="PF00271">
    <property type="entry name" value="Helicase_C"/>
    <property type="match status" value="1"/>
</dbReference>
<dbReference type="InterPro" id="IPR027417">
    <property type="entry name" value="P-loop_NTPase"/>
</dbReference>
<sequence>MLAGMTGSPIPDPARSGGGSCDAVNPLVAQAPQTVHVDHRQERSAVLAPWPAWFPHQYREKLQEHGISTPWLHQVKLACLAQAGKDCAICTSTASGKTLAYLMAVMAATACDPPVCPDRPHPRPARLPESLRSRSTELATSLRTRQRHSALYLAPTKALAHDQLRVCRELGPQDWAVTTLDGDSERAERRFARETAHYVLTNPDMLHKAVLPNHSWWSGLLGSLEYVVIDEAHRYRGVFGAHVAQVLRRLRRLCRMYGSDPVFILSSATSTNTAQAGAALIGVEHVEVVDEDSSPQPARDVVLWQPEQSLSEDAAALVARLVDQGCQTICFVQSRTVAEVVAVHAQDQVTTGGVVAAYRSGYLPQERRDLEAGLQSGRVNAVIATNALELGVDISGMDAVVIAGYPGRLSAFWQQAGRAGRSGRRSTVVLMARENPLDQYLVQHPELIFSSSVETTVLHPDNPYVMGPHLAAAAQEAFLQPADEAVYGPSLAQVESMLVRQKVLRQRGERLYWTRLDRAVDAIDLRSMGGHGVDVIDSLTGRVVGVVDQAAADRTVHPGAVYLHQGDQWLVDEYRPQEHCALVHRDLPGFWTMPQSASSVRIVREDARQPFGPGYVATGQVELTSQVLGYLRRDEVTNEVWDSIALTMDSHTMTTSGTWWVIPDGVVDELGLDAVKLAGAAHGVEHAAIGMLPMLVPCDRWDVGGVSTTSLPDTGACTIAIHDGQSGGAGFAAAGYDRAEQWWHTTASRLAECRCEAGCPSCIVSPKCGNSNQQLDKESARLLASRMDPLGTRSTR</sequence>
<dbReference type="Pfam" id="PF00270">
    <property type="entry name" value="DEAD"/>
    <property type="match status" value="1"/>
</dbReference>
<evidence type="ECO:0000256" key="1">
    <source>
        <dbReference type="ARBA" id="ARBA00022741"/>
    </source>
</evidence>
<reference evidence="6 7" key="1">
    <citation type="submission" date="2017-06" db="EMBL/GenBank/DDBJ databases">
        <authorList>
            <consortium name="Pathogen Informatics"/>
        </authorList>
    </citation>
    <scope>NUCLEOTIDE SEQUENCE [LARGE SCALE GENOMIC DNA]</scope>
    <source>
        <strain evidence="6 7">NCTC11865</strain>
    </source>
</reference>
<dbReference type="Gene3D" id="3.40.50.300">
    <property type="entry name" value="P-loop containing nucleotide triphosphate hydrolases"/>
    <property type="match status" value="2"/>
</dbReference>
<dbReference type="Pfam" id="PF09369">
    <property type="entry name" value="MZB"/>
    <property type="match status" value="1"/>
</dbReference>
<evidence type="ECO:0000259" key="4">
    <source>
        <dbReference type="PROSITE" id="PS51192"/>
    </source>
</evidence>
<dbReference type="InterPro" id="IPR001650">
    <property type="entry name" value="Helicase_C-like"/>
</dbReference>
<feature type="domain" description="Helicase C-terminal" evidence="5">
    <location>
        <begin position="313"/>
        <end position="464"/>
    </location>
</feature>
<evidence type="ECO:0000256" key="2">
    <source>
        <dbReference type="ARBA" id="ARBA00022840"/>
    </source>
</evidence>
<dbReference type="KEGG" id="cgrn:4412665_00249"/>
<feature type="domain" description="Helicase ATP-binding" evidence="4">
    <location>
        <begin position="78"/>
        <end position="288"/>
    </location>
</feature>
<dbReference type="GO" id="GO:0003676">
    <property type="term" value="F:nucleic acid binding"/>
    <property type="evidence" value="ECO:0007669"/>
    <property type="project" value="InterPro"/>
</dbReference>
<keyword evidence="6" id="KW-0378">Hydrolase</keyword>
<dbReference type="GO" id="GO:0006289">
    <property type="term" value="P:nucleotide-excision repair"/>
    <property type="evidence" value="ECO:0007669"/>
    <property type="project" value="TreeGrafter"/>
</dbReference>
<dbReference type="PROSITE" id="PS51194">
    <property type="entry name" value="HELICASE_CTER"/>
    <property type="match status" value="1"/>
</dbReference>
<feature type="region of interest" description="Disordered" evidence="3">
    <location>
        <begin position="1"/>
        <end position="22"/>
    </location>
</feature>
<dbReference type="PANTHER" id="PTHR47957">
    <property type="entry name" value="ATP-DEPENDENT HELICASE HRQ1"/>
    <property type="match status" value="1"/>
</dbReference>
<evidence type="ECO:0000313" key="7">
    <source>
        <dbReference type="Proteomes" id="UP000215332"/>
    </source>
</evidence>
<dbReference type="InterPro" id="IPR014001">
    <property type="entry name" value="Helicase_ATP-bd"/>
</dbReference>
<name>A0A239W5N8_9ACTN</name>
<accession>A0A239W5N8</accession>
<dbReference type="SMART" id="SM00487">
    <property type="entry name" value="DEXDc"/>
    <property type="match status" value="1"/>
</dbReference>
<dbReference type="eggNOG" id="COG1205">
    <property type="taxonomic scope" value="Bacteria"/>
</dbReference>
<protein>
    <submittedName>
        <fullName evidence="6">ATP-dependent helicase</fullName>
    </submittedName>
</protein>
<keyword evidence="6" id="KW-0347">Helicase</keyword>
<evidence type="ECO:0000256" key="3">
    <source>
        <dbReference type="SAM" id="MobiDB-lite"/>
    </source>
</evidence>
<keyword evidence="2" id="KW-0067">ATP-binding</keyword>
<dbReference type="SUPFAM" id="SSF52540">
    <property type="entry name" value="P-loop containing nucleoside triphosphate hydrolases"/>
    <property type="match status" value="1"/>
</dbReference>
<dbReference type="PANTHER" id="PTHR47957:SF3">
    <property type="entry name" value="ATP-DEPENDENT HELICASE HRQ1"/>
    <property type="match status" value="1"/>
</dbReference>
<dbReference type="Proteomes" id="UP000215332">
    <property type="component" value="Chromosome 1"/>
</dbReference>
<proteinExistence type="predicted"/>
<dbReference type="NCBIfam" id="TIGR03817">
    <property type="entry name" value="DECH_helic"/>
    <property type="match status" value="1"/>
</dbReference>
<evidence type="ECO:0000259" key="5">
    <source>
        <dbReference type="PROSITE" id="PS51194"/>
    </source>
</evidence>
<dbReference type="CDD" id="cd18797">
    <property type="entry name" value="SF2_C_Hrq"/>
    <property type="match status" value="1"/>
</dbReference>
<dbReference type="PROSITE" id="PS51192">
    <property type="entry name" value="HELICASE_ATP_BIND_1"/>
    <property type="match status" value="1"/>
</dbReference>
<dbReference type="GO" id="GO:0005524">
    <property type="term" value="F:ATP binding"/>
    <property type="evidence" value="ECO:0007669"/>
    <property type="project" value="UniProtKB-KW"/>
</dbReference>
<dbReference type="EMBL" id="LT906441">
    <property type="protein sequence ID" value="SNV29263.1"/>
    <property type="molecule type" value="Genomic_DNA"/>
</dbReference>
<keyword evidence="1" id="KW-0547">Nucleotide-binding</keyword>
<evidence type="ECO:0000313" key="6">
    <source>
        <dbReference type="EMBL" id="SNV29263.1"/>
    </source>
</evidence>
<dbReference type="eggNOG" id="COG1061">
    <property type="taxonomic scope" value="Bacteria"/>
</dbReference>
<gene>
    <name evidence="6" type="ORF">SAMEA4412665_00249</name>
</gene>
<dbReference type="InterPro" id="IPR022307">
    <property type="entry name" value="Helicase_put_actinobac"/>
</dbReference>
<dbReference type="GO" id="GO:0043138">
    <property type="term" value="F:3'-5' DNA helicase activity"/>
    <property type="evidence" value="ECO:0007669"/>
    <property type="project" value="TreeGrafter"/>
</dbReference>
<dbReference type="AlphaFoldDB" id="A0A239W5N8"/>
<dbReference type="InterPro" id="IPR018973">
    <property type="entry name" value="MZB"/>
</dbReference>